<reference evidence="2" key="1">
    <citation type="submission" date="2015-08" db="EMBL/GenBank/DDBJ databases">
        <title>Vibrio galatheae sp. nov., a novel member of the Vibrionaceae family isolated from the Solomon Islands.</title>
        <authorList>
            <person name="Giubergia S."/>
            <person name="Machado H."/>
            <person name="Mateiu R.V."/>
            <person name="Gram L."/>
        </authorList>
    </citation>
    <scope>NUCLEOTIDE SEQUENCE [LARGE SCALE GENOMIC DNA]</scope>
    <source>
        <strain evidence="2">DSM 19134</strain>
    </source>
</reference>
<dbReference type="EMBL" id="LHPI01000001">
    <property type="protein sequence ID" value="KOO09107.1"/>
    <property type="molecule type" value="Genomic_DNA"/>
</dbReference>
<accession>A0A0M0I4S4</accession>
<dbReference type="AlphaFoldDB" id="A0A0M0I4S4"/>
<keyword evidence="2" id="KW-1185">Reference proteome</keyword>
<proteinExistence type="predicted"/>
<dbReference type="Proteomes" id="UP000037530">
    <property type="component" value="Unassembled WGS sequence"/>
</dbReference>
<gene>
    <name evidence="1" type="ORF">AKJ31_01725</name>
</gene>
<name>A0A0M0I4S4_9VIBR</name>
<dbReference type="RefSeq" id="WP_053407360.1">
    <property type="nucleotide sequence ID" value="NZ_LHPI01000001.1"/>
</dbReference>
<dbReference type="OrthoDB" id="5900364at2"/>
<dbReference type="PATRIC" id="fig|171383.3.peg.358"/>
<dbReference type="STRING" id="171383.AKJ31_01725"/>
<sequence>MIRAAKFNRTMLLASALSWVLVTLMPVINAHGASAGVWATLCTINGFELIQVEEGEVETQHSKPCPFSHFSSFHQDSLPTPLYTSRHTLTVVEPYAFLALSVRYQIAVPRAPPVSYLLSTLTSTSYFNFAVNSSLT</sequence>
<protein>
    <recommendedName>
        <fullName evidence="3">DUF2946 domain-containing protein</fullName>
    </recommendedName>
</protein>
<evidence type="ECO:0000313" key="1">
    <source>
        <dbReference type="EMBL" id="KOO09107.1"/>
    </source>
</evidence>
<comment type="caution">
    <text evidence="1">The sequence shown here is derived from an EMBL/GenBank/DDBJ whole genome shotgun (WGS) entry which is preliminary data.</text>
</comment>
<evidence type="ECO:0008006" key="3">
    <source>
        <dbReference type="Google" id="ProtNLM"/>
    </source>
</evidence>
<evidence type="ECO:0000313" key="2">
    <source>
        <dbReference type="Proteomes" id="UP000037530"/>
    </source>
</evidence>
<organism evidence="1 2">
    <name type="scientific">Vibrio hepatarius</name>
    <dbReference type="NCBI Taxonomy" id="171383"/>
    <lineage>
        <taxon>Bacteria</taxon>
        <taxon>Pseudomonadati</taxon>
        <taxon>Pseudomonadota</taxon>
        <taxon>Gammaproteobacteria</taxon>
        <taxon>Vibrionales</taxon>
        <taxon>Vibrionaceae</taxon>
        <taxon>Vibrio</taxon>
        <taxon>Vibrio oreintalis group</taxon>
    </lineage>
</organism>